<dbReference type="EMBL" id="BLAL01000285">
    <property type="protein sequence ID" value="GES99889.1"/>
    <property type="molecule type" value="Genomic_DNA"/>
</dbReference>
<sequence length="193" mass="21722">MIRNILFLFCLFILLNCFFQVFGQTPPVGWFIEENSPQQYQVGVDSTIFYGKAPSGFIKSLPNVKENGFGTLMQNFIPKDYLGKQVQLSCFIKYNNVLSWTGIWIRVDSVNGGIDNMYDRRLNGTSDWKSVSSTVNVPEDTTVLDFGDGEAWLDDCSFEVVDPPMENVNFPIPISNPDVANSGMLPYPISLSF</sequence>
<dbReference type="Proteomes" id="UP000615446">
    <property type="component" value="Unassembled WGS sequence"/>
</dbReference>
<reference evidence="2" key="1">
    <citation type="submission" date="2019-10" db="EMBL/GenBank/DDBJ databases">
        <title>Conservation and host-specific expression of non-tandemly repeated heterogenous ribosome RNA gene in arbuscular mycorrhizal fungi.</title>
        <authorList>
            <person name="Maeda T."/>
            <person name="Kobayashi Y."/>
            <person name="Nakagawa T."/>
            <person name="Ezawa T."/>
            <person name="Yamaguchi K."/>
            <person name="Bino T."/>
            <person name="Nishimoto Y."/>
            <person name="Shigenobu S."/>
            <person name="Kawaguchi M."/>
        </authorList>
    </citation>
    <scope>NUCLEOTIDE SEQUENCE</scope>
    <source>
        <strain evidence="2">HR1</strain>
    </source>
</reference>
<evidence type="ECO:0000313" key="2">
    <source>
        <dbReference type="EMBL" id="GES99889.1"/>
    </source>
</evidence>
<proteinExistence type="predicted"/>
<accession>A0A8H3R4M3</accession>
<organism evidence="2 3">
    <name type="scientific">Rhizophagus clarus</name>
    <dbReference type="NCBI Taxonomy" id="94130"/>
    <lineage>
        <taxon>Eukaryota</taxon>
        <taxon>Fungi</taxon>
        <taxon>Fungi incertae sedis</taxon>
        <taxon>Mucoromycota</taxon>
        <taxon>Glomeromycotina</taxon>
        <taxon>Glomeromycetes</taxon>
        <taxon>Glomerales</taxon>
        <taxon>Glomeraceae</taxon>
        <taxon>Rhizophagus</taxon>
    </lineage>
</organism>
<comment type="caution">
    <text evidence="2">The sequence shown here is derived from an EMBL/GenBank/DDBJ whole genome shotgun (WGS) entry which is preliminary data.</text>
</comment>
<name>A0A8H3R4M3_9GLOM</name>
<evidence type="ECO:0000256" key="1">
    <source>
        <dbReference type="SAM" id="SignalP"/>
    </source>
</evidence>
<gene>
    <name evidence="2" type="ORF">RCL2_002636900</name>
</gene>
<protein>
    <submittedName>
        <fullName evidence="2">Helix-turn-helix transcriptional regulator</fullName>
    </submittedName>
</protein>
<dbReference type="OrthoDB" id="2434837at2759"/>
<dbReference type="Gene3D" id="2.60.120.260">
    <property type="entry name" value="Galactose-binding domain-like"/>
    <property type="match status" value="1"/>
</dbReference>
<keyword evidence="1" id="KW-0732">Signal</keyword>
<feature type="chain" id="PRO_5034678695" evidence="1">
    <location>
        <begin position="24"/>
        <end position="193"/>
    </location>
</feature>
<evidence type="ECO:0000313" key="3">
    <source>
        <dbReference type="Proteomes" id="UP000615446"/>
    </source>
</evidence>
<dbReference type="AlphaFoldDB" id="A0A8H3R4M3"/>
<feature type="signal peptide" evidence="1">
    <location>
        <begin position="1"/>
        <end position="23"/>
    </location>
</feature>